<evidence type="ECO:0000256" key="2">
    <source>
        <dbReference type="SAM" id="MobiDB-lite"/>
    </source>
</evidence>
<accession>A0ABQ3GL85</accession>
<evidence type="ECO:0000313" key="6">
    <source>
        <dbReference type="Proteomes" id="UP000642819"/>
    </source>
</evidence>
<evidence type="ECO:0000259" key="3">
    <source>
        <dbReference type="Pfam" id="PF12804"/>
    </source>
</evidence>
<organism evidence="5 6">
    <name type="scientific">Zhihengliuella salsuginis</name>
    <dbReference type="NCBI Taxonomy" id="578222"/>
    <lineage>
        <taxon>Bacteria</taxon>
        <taxon>Bacillati</taxon>
        <taxon>Actinomycetota</taxon>
        <taxon>Actinomycetes</taxon>
        <taxon>Micrococcales</taxon>
        <taxon>Micrococcaceae</taxon>
        <taxon>Zhihengliuella</taxon>
    </lineage>
</organism>
<dbReference type="RefSeq" id="WP_189350845.1">
    <property type="nucleotide sequence ID" value="NZ_BMXK01000010.1"/>
</dbReference>
<dbReference type="Pfam" id="PF20058">
    <property type="entry name" value="DUF6457"/>
    <property type="match status" value="1"/>
</dbReference>
<feature type="domain" description="MobA-like NTP transferase" evidence="3">
    <location>
        <begin position="14"/>
        <end position="208"/>
    </location>
</feature>
<dbReference type="InterPro" id="IPR045598">
    <property type="entry name" value="DUF6457"/>
</dbReference>
<dbReference type="Proteomes" id="UP000642819">
    <property type="component" value="Unassembled WGS sequence"/>
</dbReference>
<dbReference type="SUPFAM" id="SSF53448">
    <property type="entry name" value="Nucleotide-diphospho-sugar transferases"/>
    <property type="match status" value="1"/>
</dbReference>
<dbReference type="InterPro" id="IPR029044">
    <property type="entry name" value="Nucleotide-diphossugar_trans"/>
</dbReference>
<evidence type="ECO:0000256" key="1">
    <source>
        <dbReference type="ARBA" id="ARBA00022679"/>
    </source>
</evidence>
<reference evidence="6" key="1">
    <citation type="journal article" date="2019" name="Int. J. Syst. Evol. Microbiol.">
        <title>The Global Catalogue of Microorganisms (GCM) 10K type strain sequencing project: providing services to taxonomists for standard genome sequencing and annotation.</title>
        <authorList>
            <consortium name="The Broad Institute Genomics Platform"/>
            <consortium name="The Broad Institute Genome Sequencing Center for Infectious Disease"/>
            <person name="Wu L."/>
            <person name="Ma J."/>
        </authorList>
    </citation>
    <scope>NUCLEOTIDE SEQUENCE [LARGE SCALE GENOMIC DNA]</scope>
    <source>
        <strain evidence="6">KCTC 19466</strain>
    </source>
</reference>
<keyword evidence="1" id="KW-0808">Transferase</keyword>
<proteinExistence type="predicted"/>
<sequence>MERIPEHRGGLRAAIVLAGGRGSRLGGADKAALTYDGASLLDRAVAALASPPAATSGASPPAATSGAPAAGRAVDVIAVVGPSGLRDRVDRLAAVHGVRILLTRETPAFAGPAAAVGAGIDALDGAGEWAPEDAGLCVVLAVDYARPERILAVLRRAEEGSAAGADAEPGREAWVPRDVDGWDQPLASLWDRAALRRAVGELRREGTLANASMRALLGKVGVAHLTTAEPAGADPAELFADVDTWDDAARAGITAPAAPEKKAPQEDDMEAEKTPGTGRGEHPELDAWARELTSAYGLEDAPVDIERILSLAGEAAHAIVRPAAPLTTYIAGYAAGLAAARSEAGGENAAAEADALARRAIADRAEG</sequence>
<evidence type="ECO:0000259" key="4">
    <source>
        <dbReference type="Pfam" id="PF20058"/>
    </source>
</evidence>
<name>A0ABQ3GL85_9MICC</name>
<dbReference type="InterPro" id="IPR025877">
    <property type="entry name" value="MobA-like_NTP_Trfase"/>
</dbReference>
<dbReference type="PANTHER" id="PTHR19136:SF81">
    <property type="entry name" value="MOLYBDENUM COFACTOR GUANYLYLTRANSFERASE"/>
    <property type="match status" value="1"/>
</dbReference>
<protein>
    <recommendedName>
        <fullName evidence="7">Molybdopterin-guanine dinucleotide biosynthesis protein A</fullName>
    </recommendedName>
</protein>
<dbReference type="Gene3D" id="3.90.550.10">
    <property type="entry name" value="Spore Coat Polysaccharide Biosynthesis Protein SpsA, Chain A"/>
    <property type="match status" value="1"/>
</dbReference>
<feature type="domain" description="DUF6457" evidence="4">
    <location>
        <begin position="282"/>
        <end position="360"/>
    </location>
</feature>
<evidence type="ECO:0008006" key="7">
    <source>
        <dbReference type="Google" id="ProtNLM"/>
    </source>
</evidence>
<dbReference type="Pfam" id="PF12804">
    <property type="entry name" value="NTP_transf_3"/>
    <property type="match status" value="1"/>
</dbReference>
<gene>
    <name evidence="5" type="ORF">GCM10008096_24170</name>
</gene>
<dbReference type="PANTHER" id="PTHR19136">
    <property type="entry name" value="MOLYBDENUM COFACTOR GUANYLYLTRANSFERASE"/>
    <property type="match status" value="1"/>
</dbReference>
<comment type="caution">
    <text evidence="5">The sequence shown here is derived from an EMBL/GenBank/DDBJ whole genome shotgun (WGS) entry which is preliminary data.</text>
</comment>
<evidence type="ECO:0000313" key="5">
    <source>
        <dbReference type="EMBL" id="GHD10527.1"/>
    </source>
</evidence>
<dbReference type="EMBL" id="BMXK01000010">
    <property type="protein sequence ID" value="GHD10527.1"/>
    <property type="molecule type" value="Genomic_DNA"/>
</dbReference>
<feature type="region of interest" description="Disordered" evidence="2">
    <location>
        <begin position="255"/>
        <end position="283"/>
    </location>
</feature>
<keyword evidence="6" id="KW-1185">Reference proteome</keyword>